<keyword evidence="4" id="KW-0456">Lyase</keyword>
<evidence type="ECO:0000256" key="1">
    <source>
        <dbReference type="ARBA" id="ARBA00005495"/>
    </source>
</evidence>
<dbReference type="Gene3D" id="3.90.1590.10">
    <property type="entry name" value="glutathione-dependent formaldehyde- activating enzyme (gfa)"/>
    <property type="match status" value="2"/>
</dbReference>
<accession>A0AAE8MWB3</accession>
<gene>
    <name evidence="7" type="ORF">DNG_04554</name>
</gene>
<feature type="domain" description="CENP-V/GFA" evidence="6">
    <location>
        <begin position="8"/>
        <end position="113"/>
    </location>
</feature>
<feature type="compositionally biased region" description="Polar residues" evidence="5">
    <location>
        <begin position="415"/>
        <end position="425"/>
    </location>
</feature>
<keyword evidence="3" id="KW-0862">Zinc</keyword>
<reference evidence="7" key="1">
    <citation type="submission" date="2018-03" db="EMBL/GenBank/DDBJ databases">
        <authorList>
            <person name="Guldener U."/>
        </authorList>
    </citation>
    <scope>NUCLEOTIDE SEQUENCE</scope>
</reference>
<evidence type="ECO:0000313" key="7">
    <source>
        <dbReference type="EMBL" id="SPO01881.1"/>
    </source>
</evidence>
<dbReference type="PANTHER" id="PTHR33337">
    <property type="entry name" value="GFA DOMAIN-CONTAINING PROTEIN"/>
    <property type="match status" value="1"/>
</dbReference>
<dbReference type="EMBL" id="ONZQ02000005">
    <property type="protein sequence ID" value="SPO01881.1"/>
    <property type="molecule type" value="Genomic_DNA"/>
</dbReference>
<dbReference type="Pfam" id="PF04828">
    <property type="entry name" value="GFA"/>
    <property type="match status" value="1"/>
</dbReference>
<evidence type="ECO:0000256" key="3">
    <source>
        <dbReference type="ARBA" id="ARBA00022833"/>
    </source>
</evidence>
<comment type="similarity">
    <text evidence="1">Belongs to the Gfa family.</text>
</comment>
<evidence type="ECO:0000256" key="5">
    <source>
        <dbReference type="SAM" id="MobiDB-lite"/>
    </source>
</evidence>
<proteinExistence type="inferred from homology"/>
<dbReference type="PANTHER" id="PTHR33337:SF40">
    <property type="entry name" value="CENP-V_GFA DOMAIN-CONTAINING PROTEIN-RELATED"/>
    <property type="match status" value="1"/>
</dbReference>
<sequence>MSDKMAQLTARCLCRAHTYTASVPASSLPLSVNSCHCNSCRHQLGALYASDVKWPNKDEDISSLERYSFTKNLDFFFCKTCGSNMFAKGTKPNSTPSVATGVLDNTPGLLRYDHHIFVGDTVDGGVSPWLRSHTDGAPAKRWLQGNWGPGPDEELAPDWPTEYTAPDIGAVAFPEFTPIRCHCRGVDLLLRSAVDMAGIPDAELPFHVEPKSLKYLSIMDACAHCRAWTGPDIMSWTFAKISYIHFPGSGADTKLPANTLPQDVAGLKEAVTRDDRDPRLGTLAMYKSSPDVERYYCSRCAASVFFAVASRPDIVDIAVGLLEHPSGARAEGLLVWNLGRMSWKWSPKGGWREDLANNVDELMEEWRIQHGYPKTTARINGERREKEKSEKEKENEEKEKEEKRKRETGKDEPSSLESAVANVSI</sequence>
<dbReference type="InterPro" id="IPR006913">
    <property type="entry name" value="CENP-V/GFA"/>
</dbReference>
<keyword evidence="8" id="KW-1185">Reference proteome</keyword>
<dbReference type="GO" id="GO:0016846">
    <property type="term" value="F:carbon-sulfur lyase activity"/>
    <property type="evidence" value="ECO:0007669"/>
    <property type="project" value="InterPro"/>
</dbReference>
<dbReference type="InterPro" id="IPR011057">
    <property type="entry name" value="Mss4-like_sf"/>
</dbReference>
<feature type="compositionally biased region" description="Basic and acidic residues" evidence="5">
    <location>
        <begin position="380"/>
        <end position="413"/>
    </location>
</feature>
<evidence type="ECO:0000259" key="6">
    <source>
        <dbReference type="PROSITE" id="PS51891"/>
    </source>
</evidence>
<dbReference type="PROSITE" id="PS51891">
    <property type="entry name" value="CENP_V_GFA"/>
    <property type="match status" value="1"/>
</dbReference>
<name>A0AAE8MWB3_9PEZI</name>
<keyword evidence="2" id="KW-0479">Metal-binding</keyword>
<evidence type="ECO:0000256" key="4">
    <source>
        <dbReference type="ARBA" id="ARBA00023239"/>
    </source>
</evidence>
<evidence type="ECO:0000313" key="8">
    <source>
        <dbReference type="Proteomes" id="UP001187682"/>
    </source>
</evidence>
<organism evidence="7 8">
    <name type="scientific">Cephalotrichum gorgonifer</name>
    <dbReference type="NCBI Taxonomy" id="2041049"/>
    <lineage>
        <taxon>Eukaryota</taxon>
        <taxon>Fungi</taxon>
        <taxon>Dikarya</taxon>
        <taxon>Ascomycota</taxon>
        <taxon>Pezizomycotina</taxon>
        <taxon>Sordariomycetes</taxon>
        <taxon>Hypocreomycetidae</taxon>
        <taxon>Microascales</taxon>
        <taxon>Microascaceae</taxon>
        <taxon>Cephalotrichum</taxon>
    </lineage>
</organism>
<dbReference type="SUPFAM" id="SSF51316">
    <property type="entry name" value="Mss4-like"/>
    <property type="match status" value="2"/>
</dbReference>
<dbReference type="AlphaFoldDB" id="A0AAE8MWB3"/>
<protein>
    <recommendedName>
        <fullName evidence="6">CENP-V/GFA domain-containing protein</fullName>
    </recommendedName>
</protein>
<dbReference type="Proteomes" id="UP001187682">
    <property type="component" value="Unassembled WGS sequence"/>
</dbReference>
<feature type="region of interest" description="Disordered" evidence="5">
    <location>
        <begin position="373"/>
        <end position="425"/>
    </location>
</feature>
<evidence type="ECO:0000256" key="2">
    <source>
        <dbReference type="ARBA" id="ARBA00022723"/>
    </source>
</evidence>
<dbReference type="GO" id="GO:0046872">
    <property type="term" value="F:metal ion binding"/>
    <property type="evidence" value="ECO:0007669"/>
    <property type="project" value="UniProtKB-KW"/>
</dbReference>
<comment type="caution">
    <text evidence="7">The sequence shown here is derived from an EMBL/GenBank/DDBJ whole genome shotgun (WGS) entry which is preliminary data.</text>
</comment>